<comment type="catalytic activity">
    <reaction evidence="5">
        <text>3'-dephospho-CoA + ATP = ADP + CoA + H(+)</text>
        <dbReference type="Rhea" id="RHEA:18245"/>
        <dbReference type="ChEBI" id="CHEBI:15378"/>
        <dbReference type="ChEBI" id="CHEBI:30616"/>
        <dbReference type="ChEBI" id="CHEBI:57287"/>
        <dbReference type="ChEBI" id="CHEBI:57328"/>
        <dbReference type="ChEBI" id="CHEBI:456216"/>
        <dbReference type="EC" id="2.7.1.24"/>
    </reaction>
</comment>
<protein>
    <recommendedName>
        <fullName evidence="5 6">Dephospho-CoA kinase</fullName>
        <ecNumber evidence="5 6">2.7.1.24</ecNumber>
    </recommendedName>
    <alternativeName>
        <fullName evidence="5">Dephosphocoenzyme A kinase</fullName>
    </alternativeName>
</protein>
<dbReference type="STRING" id="137733.SAMN05421767_10346"/>
<keyword evidence="5 7" id="KW-0418">Kinase</keyword>
<comment type="function">
    <text evidence="5">Catalyzes the phosphorylation of the 3'-hydroxyl group of dephosphocoenzyme A to form coenzyme A.</text>
</comment>
<sequence>MKIVGLTGGIATGKSTISQYLLTKNIPVIDCDLIARQVVEKDTIGLQQLIAAFGEEILTDSKELNRAKLGNIIFNHQEKRQLVNQIVHPLIDVEMKKQIENYQLMNKQLVVLDIPLLFEENYQTWCDEVLVVYIPTKLQLTRLMQRNQLSQEEAKSRIHSQMPIDEKKLLANRVVDNSQSLEKTYQQVDKWLLENTL</sequence>
<dbReference type="Gene3D" id="3.40.50.300">
    <property type="entry name" value="P-loop containing nucleotide triphosphate hydrolases"/>
    <property type="match status" value="1"/>
</dbReference>
<evidence type="ECO:0000313" key="7">
    <source>
        <dbReference type="EMBL" id="SEQ65157.1"/>
    </source>
</evidence>
<dbReference type="HAMAP" id="MF_00376">
    <property type="entry name" value="Dephospho_CoA_kinase"/>
    <property type="match status" value="1"/>
</dbReference>
<dbReference type="NCBIfam" id="TIGR00152">
    <property type="entry name" value="dephospho-CoA kinase"/>
    <property type="match status" value="1"/>
</dbReference>
<dbReference type="PANTHER" id="PTHR10695:SF46">
    <property type="entry name" value="BIFUNCTIONAL COENZYME A SYNTHASE-RELATED"/>
    <property type="match status" value="1"/>
</dbReference>
<keyword evidence="5" id="KW-0808">Transferase</keyword>
<dbReference type="CDD" id="cd02022">
    <property type="entry name" value="DPCK"/>
    <property type="match status" value="1"/>
</dbReference>
<dbReference type="GO" id="GO:0004140">
    <property type="term" value="F:dephospho-CoA kinase activity"/>
    <property type="evidence" value="ECO:0007669"/>
    <property type="project" value="UniProtKB-UniRule"/>
</dbReference>
<dbReference type="InterPro" id="IPR001977">
    <property type="entry name" value="Depp_CoAkinase"/>
</dbReference>
<keyword evidence="2 5" id="KW-0547">Nucleotide-binding</keyword>
<dbReference type="AlphaFoldDB" id="A0A1H9HS82"/>
<evidence type="ECO:0000256" key="6">
    <source>
        <dbReference type="NCBIfam" id="TIGR00152"/>
    </source>
</evidence>
<keyword evidence="3 5" id="KW-0067">ATP-binding</keyword>
<evidence type="ECO:0000256" key="1">
    <source>
        <dbReference type="ARBA" id="ARBA00009018"/>
    </source>
</evidence>
<dbReference type="EC" id="2.7.1.24" evidence="5 6"/>
<evidence type="ECO:0000256" key="3">
    <source>
        <dbReference type="ARBA" id="ARBA00022840"/>
    </source>
</evidence>
<feature type="binding site" evidence="5">
    <location>
        <begin position="11"/>
        <end position="16"/>
    </location>
    <ligand>
        <name>ATP</name>
        <dbReference type="ChEBI" id="CHEBI:30616"/>
    </ligand>
</feature>
<proteinExistence type="inferred from homology"/>
<comment type="pathway">
    <text evidence="5">Cofactor biosynthesis; coenzyme A biosynthesis; CoA from (R)-pantothenate: step 5/5.</text>
</comment>
<dbReference type="GO" id="GO:0015937">
    <property type="term" value="P:coenzyme A biosynthetic process"/>
    <property type="evidence" value="ECO:0007669"/>
    <property type="project" value="UniProtKB-UniRule"/>
</dbReference>
<comment type="similarity">
    <text evidence="1 5">Belongs to the CoaE family.</text>
</comment>
<dbReference type="FunFam" id="3.40.50.300:FF:000485">
    <property type="entry name" value="Dephospho-CoA kinase CAB5"/>
    <property type="match status" value="1"/>
</dbReference>
<dbReference type="PANTHER" id="PTHR10695">
    <property type="entry name" value="DEPHOSPHO-COA KINASE-RELATED"/>
    <property type="match status" value="1"/>
</dbReference>
<evidence type="ECO:0000313" key="8">
    <source>
        <dbReference type="Proteomes" id="UP000198556"/>
    </source>
</evidence>
<dbReference type="Pfam" id="PF01121">
    <property type="entry name" value="CoaE"/>
    <property type="match status" value="1"/>
</dbReference>
<reference evidence="7 8" key="1">
    <citation type="submission" date="2016-10" db="EMBL/GenBank/DDBJ databases">
        <authorList>
            <person name="de Groot N.N."/>
        </authorList>
    </citation>
    <scope>NUCLEOTIDE SEQUENCE [LARGE SCALE GENOMIC DNA]</scope>
    <source>
        <strain evidence="7 8">DSM 15827</strain>
    </source>
</reference>
<keyword evidence="5" id="KW-0963">Cytoplasm</keyword>
<dbReference type="UniPathway" id="UPA00241">
    <property type="reaction ID" value="UER00356"/>
</dbReference>
<comment type="subcellular location">
    <subcellularLocation>
        <location evidence="5">Cytoplasm</location>
    </subcellularLocation>
</comment>
<dbReference type="GO" id="GO:0005524">
    <property type="term" value="F:ATP binding"/>
    <property type="evidence" value="ECO:0007669"/>
    <property type="project" value="UniProtKB-UniRule"/>
</dbReference>
<evidence type="ECO:0000256" key="2">
    <source>
        <dbReference type="ARBA" id="ARBA00022741"/>
    </source>
</evidence>
<dbReference type="SUPFAM" id="SSF52540">
    <property type="entry name" value="P-loop containing nucleoside triphosphate hydrolases"/>
    <property type="match status" value="1"/>
</dbReference>
<name>A0A1H9HS82_9LACT</name>
<dbReference type="Proteomes" id="UP000198556">
    <property type="component" value="Unassembled WGS sequence"/>
</dbReference>
<gene>
    <name evidence="5" type="primary">coaE</name>
    <name evidence="7" type="ORF">SAMN05421767_10346</name>
</gene>
<evidence type="ECO:0000256" key="4">
    <source>
        <dbReference type="ARBA" id="ARBA00022993"/>
    </source>
</evidence>
<evidence type="ECO:0000256" key="5">
    <source>
        <dbReference type="HAMAP-Rule" id="MF_00376"/>
    </source>
</evidence>
<organism evidence="7 8">
    <name type="scientific">Granulicatella balaenopterae</name>
    <dbReference type="NCBI Taxonomy" id="137733"/>
    <lineage>
        <taxon>Bacteria</taxon>
        <taxon>Bacillati</taxon>
        <taxon>Bacillota</taxon>
        <taxon>Bacilli</taxon>
        <taxon>Lactobacillales</taxon>
        <taxon>Carnobacteriaceae</taxon>
        <taxon>Granulicatella</taxon>
    </lineage>
</organism>
<dbReference type="GO" id="GO:0005737">
    <property type="term" value="C:cytoplasm"/>
    <property type="evidence" value="ECO:0007669"/>
    <property type="project" value="UniProtKB-SubCell"/>
</dbReference>
<keyword evidence="4 5" id="KW-0173">Coenzyme A biosynthesis</keyword>
<dbReference type="PROSITE" id="PS51219">
    <property type="entry name" value="DPCK"/>
    <property type="match status" value="1"/>
</dbReference>
<dbReference type="EMBL" id="FOGF01000003">
    <property type="protein sequence ID" value="SEQ65157.1"/>
    <property type="molecule type" value="Genomic_DNA"/>
</dbReference>
<dbReference type="RefSeq" id="WP_089745842.1">
    <property type="nucleotide sequence ID" value="NZ_FOGF01000003.1"/>
</dbReference>
<keyword evidence="8" id="KW-1185">Reference proteome</keyword>
<dbReference type="InterPro" id="IPR027417">
    <property type="entry name" value="P-loop_NTPase"/>
</dbReference>
<dbReference type="OrthoDB" id="9812943at2"/>
<accession>A0A1H9HS82</accession>